<dbReference type="InterPro" id="IPR003615">
    <property type="entry name" value="HNH_nuc"/>
</dbReference>
<feature type="domain" description="HNH nuclease" evidence="1">
    <location>
        <begin position="68"/>
        <end position="116"/>
    </location>
</feature>
<dbReference type="CDD" id="cd00085">
    <property type="entry name" value="HNHc"/>
    <property type="match status" value="1"/>
</dbReference>
<keyword evidence="2" id="KW-0378">Hydrolase</keyword>
<dbReference type="SMART" id="SM00507">
    <property type="entry name" value="HNHc"/>
    <property type="match status" value="1"/>
</dbReference>
<dbReference type="RefSeq" id="WP_318622043.1">
    <property type="nucleotide sequence ID" value="NZ_CP137642.1"/>
</dbReference>
<keyword evidence="2" id="KW-0540">Nuclease</keyword>
<accession>A0AAX4FWH6</accession>
<dbReference type="GO" id="GO:0004519">
    <property type="term" value="F:endonuclease activity"/>
    <property type="evidence" value="ECO:0007669"/>
    <property type="project" value="UniProtKB-KW"/>
</dbReference>
<dbReference type="EMBL" id="CP137642">
    <property type="protein sequence ID" value="WOX58227.1"/>
    <property type="molecule type" value="Genomic_DNA"/>
</dbReference>
<name>A0AAX4FWH6_9EURY</name>
<sequence>MRYTLQVSLDAFDRSGRPLCGDHPDQNGFCRLCLRCPFAVRDDARVYCERFETPIRAREKYALQGWKKTRRRVLERDRERCAICGAGKDLHIHHIDRDPSNDDLANLMTLCAICHARVHAGLRHEDGEERVIRVLQAAMKRNR</sequence>
<protein>
    <submittedName>
        <fullName evidence="2">HNH endonuclease signature motif containing protein</fullName>
    </submittedName>
</protein>
<keyword evidence="2" id="KW-0255">Endonuclease</keyword>
<reference evidence="2 3" key="1">
    <citation type="submission" date="2023-10" db="EMBL/GenBank/DDBJ databases">
        <title>The complete genome sequence of Methanoculleus receptaculi DSM 18860.</title>
        <authorList>
            <person name="Lai S.-J."/>
            <person name="You Y.-T."/>
            <person name="Chen S.-C."/>
        </authorList>
    </citation>
    <scope>NUCLEOTIDE SEQUENCE [LARGE SCALE GENOMIC DNA]</scope>
    <source>
        <strain evidence="2 3">DSM 18860</strain>
    </source>
</reference>
<evidence type="ECO:0000259" key="1">
    <source>
        <dbReference type="SMART" id="SM00507"/>
    </source>
</evidence>
<dbReference type="Proteomes" id="UP001305652">
    <property type="component" value="Chromosome"/>
</dbReference>
<dbReference type="GO" id="GO:0003676">
    <property type="term" value="F:nucleic acid binding"/>
    <property type="evidence" value="ECO:0007669"/>
    <property type="project" value="InterPro"/>
</dbReference>
<evidence type="ECO:0000313" key="3">
    <source>
        <dbReference type="Proteomes" id="UP001305652"/>
    </source>
</evidence>
<organism evidence="2 3">
    <name type="scientific">Methanoculleus receptaculi</name>
    <dbReference type="NCBI Taxonomy" id="394967"/>
    <lineage>
        <taxon>Archaea</taxon>
        <taxon>Methanobacteriati</taxon>
        <taxon>Methanobacteriota</taxon>
        <taxon>Stenosarchaea group</taxon>
        <taxon>Methanomicrobia</taxon>
        <taxon>Methanomicrobiales</taxon>
        <taxon>Methanomicrobiaceae</taxon>
        <taxon>Methanoculleus</taxon>
    </lineage>
</organism>
<dbReference type="Pfam" id="PF01844">
    <property type="entry name" value="HNH"/>
    <property type="match status" value="1"/>
</dbReference>
<dbReference type="GeneID" id="85732093"/>
<dbReference type="GO" id="GO:0008270">
    <property type="term" value="F:zinc ion binding"/>
    <property type="evidence" value="ECO:0007669"/>
    <property type="project" value="InterPro"/>
</dbReference>
<gene>
    <name evidence="2" type="ORF">R6Y96_03010</name>
</gene>
<dbReference type="KEGG" id="mrc:R6Y96_03010"/>
<proteinExistence type="predicted"/>
<dbReference type="InterPro" id="IPR002711">
    <property type="entry name" value="HNH"/>
</dbReference>
<evidence type="ECO:0000313" key="2">
    <source>
        <dbReference type="EMBL" id="WOX58227.1"/>
    </source>
</evidence>
<dbReference type="AlphaFoldDB" id="A0AAX4FWH6"/>
<keyword evidence="3" id="KW-1185">Reference proteome</keyword>
<dbReference type="Gene3D" id="1.10.30.50">
    <property type="match status" value="1"/>
</dbReference>